<dbReference type="Proteomes" id="UP000244911">
    <property type="component" value="Unassembled WGS sequence"/>
</dbReference>
<evidence type="ECO:0000313" key="2">
    <source>
        <dbReference type="Proteomes" id="UP000244911"/>
    </source>
</evidence>
<dbReference type="GO" id="GO:0044780">
    <property type="term" value="P:bacterial-type flagellum assembly"/>
    <property type="evidence" value="ECO:0007669"/>
    <property type="project" value="InterPro"/>
</dbReference>
<evidence type="ECO:0008006" key="3">
    <source>
        <dbReference type="Google" id="ProtNLM"/>
    </source>
</evidence>
<name>A0A2R8ARW5_9RHOB</name>
<dbReference type="OrthoDB" id="7866798at2"/>
<dbReference type="RefSeq" id="WP_108857789.1">
    <property type="nucleotide sequence ID" value="NZ_OMOI01000002.1"/>
</dbReference>
<reference evidence="1 2" key="1">
    <citation type="submission" date="2018-03" db="EMBL/GenBank/DDBJ databases">
        <authorList>
            <person name="Keele B.F."/>
        </authorList>
    </citation>
    <scope>NUCLEOTIDE SEQUENCE [LARGE SCALE GENOMIC DNA]</scope>
    <source>
        <strain evidence="1 2">CECT 8811</strain>
    </source>
</reference>
<gene>
    <name evidence="1" type="ORF">ALP8811_02734</name>
</gene>
<accession>A0A2R8ARW5</accession>
<organism evidence="1 2">
    <name type="scientific">Aliiroseovarius pelagivivens</name>
    <dbReference type="NCBI Taxonomy" id="1639690"/>
    <lineage>
        <taxon>Bacteria</taxon>
        <taxon>Pseudomonadati</taxon>
        <taxon>Pseudomonadota</taxon>
        <taxon>Alphaproteobacteria</taxon>
        <taxon>Rhodobacterales</taxon>
        <taxon>Paracoccaceae</taxon>
        <taxon>Aliiroseovarius</taxon>
    </lineage>
</organism>
<dbReference type="EMBL" id="OMOI01000002">
    <property type="protein sequence ID" value="SPF78802.1"/>
    <property type="molecule type" value="Genomic_DNA"/>
</dbReference>
<protein>
    <recommendedName>
        <fullName evidence="3">FlgN protein</fullName>
    </recommendedName>
</protein>
<keyword evidence="2" id="KW-1185">Reference proteome</keyword>
<dbReference type="SUPFAM" id="SSF140566">
    <property type="entry name" value="FlgN-like"/>
    <property type="match status" value="1"/>
</dbReference>
<dbReference type="AlphaFoldDB" id="A0A2R8ARW5"/>
<proteinExistence type="predicted"/>
<sequence length="111" mass="12296">MYNVKALLTLLEDERRMILNGDLHDLPKLAEAKVDALTQLGQHAVTQQQIAHLQAMTVRNQSLLTAAANGIRSARKRLDAIRNREQGVKTYTCTGASRVLSPTPSSFEKRA</sequence>
<evidence type="ECO:0000313" key="1">
    <source>
        <dbReference type="EMBL" id="SPF78802.1"/>
    </source>
</evidence>
<dbReference type="InterPro" id="IPR036679">
    <property type="entry name" value="FlgN-like_sf"/>
</dbReference>
<dbReference type="Gene3D" id="1.20.58.300">
    <property type="entry name" value="FlgN-like"/>
    <property type="match status" value="1"/>
</dbReference>